<dbReference type="AlphaFoldDB" id="A0A4Y8TU62"/>
<evidence type="ECO:0000313" key="2">
    <source>
        <dbReference type="EMBL" id="TFH54518.1"/>
    </source>
</evidence>
<organism evidence="2 3">
    <name type="scientific">Glutamicibacter arilaitensis</name>
    <dbReference type="NCBI Taxonomy" id="256701"/>
    <lineage>
        <taxon>Bacteria</taxon>
        <taxon>Bacillati</taxon>
        <taxon>Actinomycetota</taxon>
        <taxon>Actinomycetes</taxon>
        <taxon>Micrococcales</taxon>
        <taxon>Micrococcaceae</taxon>
        <taxon>Glutamicibacter</taxon>
    </lineage>
</organism>
<dbReference type="Proteomes" id="UP000297638">
    <property type="component" value="Unassembled WGS sequence"/>
</dbReference>
<dbReference type="GO" id="GO:0016747">
    <property type="term" value="F:acyltransferase activity, transferring groups other than amino-acyl groups"/>
    <property type="evidence" value="ECO:0007669"/>
    <property type="project" value="InterPro"/>
</dbReference>
<accession>A0A4Y8TU62</accession>
<dbReference type="PANTHER" id="PTHR43233:SF1">
    <property type="entry name" value="FAMILY N-ACETYLTRANSFERASE, PUTATIVE (AFU_ORTHOLOGUE AFUA_6G03350)-RELATED"/>
    <property type="match status" value="1"/>
</dbReference>
<dbReference type="CDD" id="cd04301">
    <property type="entry name" value="NAT_SF"/>
    <property type="match status" value="1"/>
</dbReference>
<dbReference type="EMBL" id="SPDS01000003">
    <property type="protein sequence ID" value="TFH54518.1"/>
    <property type="molecule type" value="Genomic_DNA"/>
</dbReference>
<dbReference type="PROSITE" id="PS51186">
    <property type="entry name" value="GNAT"/>
    <property type="match status" value="1"/>
</dbReference>
<dbReference type="InterPro" id="IPR016181">
    <property type="entry name" value="Acyl_CoA_acyltransferase"/>
</dbReference>
<evidence type="ECO:0000313" key="3">
    <source>
        <dbReference type="Proteomes" id="UP000297638"/>
    </source>
</evidence>
<dbReference type="InterPro" id="IPR000182">
    <property type="entry name" value="GNAT_dom"/>
</dbReference>
<dbReference type="Gene3D" id="3.40.630.30">
    <property type="match status" value="1"/>
</dbReference>
<gene>
    <name evidence="2" type="ORF">EXY26_15805</name>
</gene>
<reference evidence="2 3" key="1">
    <citation type="submission" date="2019-03" db="EMBL/GenBank/DDBJ databases">
        <title>Glutamicibacter sp. LJH19 genome.</title>
        <authorList>
            <person name="Sinai Borker S."/>
            <person name="Kumar R."/>
        </authorList>
    </citation>
    <scope>NUCLEOTIDE SEQUENCE [LARGE SCALE GENOMIC DNA]</scope>
    <source>
        <strain evidence="2 3">LJH19</strain>
    </source>
</reference>
<keyword evidence="2" id="KW-0808">Transferase</keyword>
<comment type="caution">
    <text evidence="2">The sequence shown here is derived from an EMBL/GenBank/DDBJ whole genome shotgun (WGS) entry which is preliminary data.</text>
</comment>
<dbReference type="RefSeq" id="WP_134781137.1">
    <property type="nucleotide sequence ID" value="NZ_SPDS01000003.1"/>
</dbReference>
<protein>
    <submittedName>
        <fullName evidence="2">GNAT family N-acetyltransferase</fullName>
    </submittedName>
</protein>
<dbReference type="SUPFAM" id="SSF55729">
    <property type="entry name" value="Acyl-CoA N-acyltransferases (Nat)"/>
    <property type="match status" value="1"/>
</dbReference>
<dbReference type="Pfam" id="PF13673">
    <property type="entry name" value="Acetyltransf_10"/>
    <property type="match status" value="1"/>
</dbReference>
<proteinExistence type="predicted"/>
<name>A0A4Y8TU62_9MICC</name>
<sequence length="139" mass="15603">MELSTTKLPSRQQILSLYDSVGWSAYTNDPEVLLQALSNSTFAVYAYDQQQQLAGLIRVISDNATICYVQDILVRPSAQRSGIGRALFDAVLKKFQHVRQLVLITDDLPQQRAFYESMGLTEGAEFAHGTIRVFARFAQ</sequence>
<dbReference type="InterPro" id="IPR053144">
    <property type="entry name" value="Acetyltransferase_Butenolide"/>
</dbReference>
<evidence type="ECO:0000259" key="1">
    <source>
        <dbReference type="PROSITE" id="PS51186"/>
    </source>
</evidence>
<dbReference type="PANTHER" id="PTHR43233">
    <property type="entry name" value="FAMILY N-ACETYLTRANSFERASE, PUTATIVE (AFU_ORTHOLOGUE AFUA_6G03350)-RELATED"/>
    <property type="match status" value="1"/>
</dbReference>
<feature type="domain" description="N-acetyltransferase" evidence="1">
    <location>
        <begin position="1"/>
        <end position="139"/>
    </location>
</feature>